<evidence type="ECO:0000259" key="11">
    <source>
        <dbReference type="Pfam" id="PF00593"/>
    </source>
</evidence>
<gene>
    <name evidence="13" type="ORF">EM308_15520</name>
</gene>
<dbReference type="InterPro" id="IPR023996">
    <property type="entry name" value="TonB-dep_OMP_SusC/RagA"/>
</dbReference>
<dbReference type="InterPro" id="IPR018247">
    <property type="entry name" value="EF_Hand_1_Ca_BS"/>
</dbReference>
<dbReference type="SUPFAM" id="SSF49464">
    <property type="entry name" value="Carboxypeptidase regulatory domain-like"/>
    <property type="match status" value="1"/>
</dbReference>
<keyword evidence="14" id="KW-1185">Reference proteome</keyword>
<name>A0AAC9I6U1_9FLAO</name>
<proteinExistence type="inferred from homology"/>
<dbReference type="InterPro" id="IPR000531">
    <property type="entry name" value="Beta-barrel_TonB"/>
</dbReference>
<dbReference type="FunFam" id="2.60.40.1120:FF:000003">
    <property type="entry name" value="Outer membrane protein Omp121"/>
    <property type="match status" value="1"/>
</dbReference>
<dbReference type="InterPro" id="IPR039426">
    <property type="entry name" value="TonB-dep_rcpt-like"/>
</dbReference>
<keyword evidence="3 8" id="KW-1134">Transmembrane beta strand</keyword>
<keyword evidence="5 9" id="KW-0798">TonB box</keyword>
<evidence type="ECO:0000256" key="7">
    <source>
        <dbReference type="ARBA" id="ARBA00023237"/>
    </source>
</evidence>
<feature type="region of interest" description="Disordered" evidence="10">
    <location>
        <begin position="1035"/>
        <end position="1056"/>
    </location>
</feature>
<dbReference type="Proteomes" id="UP000175968">
    <property type="component" value="Chromosome"/>
</dbReference>
<dbReference type="SUPFAM" id="SSF56935">
    <property type="entry name" value="Porins"/>
    <property type="match status" value="1"/>
</dbReference>
<evidence type="ECO:0008006" key="15">
    <source>
        <dbReference type="Google" id="ProtNLM"/>
    </source>
</evidence>
<evidence type="ECO:0000256" key="9">
    <source>
        <dbReference type="RuleBase" id="RU003357"/>
    </source>
</evidence>
<organism evidence="13 14">
    <name type="scientific">Flavobacterium gilvum</name>
    <dbReference type="NCBI Taxonomy" id="1492737"/>
    <lineage>
        <taxon>Bacteria</taxon>
        <taxon>Pseudomonadati</taxon>
        <taxon>Bacteroidota</taxon>
        <taxon>Flavobacteriia</taxon>
        <taxon>Flavobacteriales</taxon>
        <taxon>Flavobacteriaceae</taxon>
        <taxon>Flavobacterium</taxon>
    </lineage>
</organism>
<dbReference type="EMBL" id="CP017479">
    <property type="protein sequence ID" value="AOW10785.1"/>
    <property type="molecule type" value="Genomic_DNA"/>
</dbReference>
<evidence type="ECO:0000256" key="2">
    <source>
        <dbReference type="ARBA" id="ARBA00022448"/>
    </source>
</evidence>
<dbReference type="Gene3D" id="2.170.130.10">
    <property type="entry name" value="TonB-dependent receptor, plug domain"/>
    <property type="match status" value="1"/>
</dbReference>
<keyword evidence="4 8" id="KW-0812">Transmembrane</keyword>
<dbReference type="PROSITE" id="PS52016">
    <property type="entry name" value="TONB_DEPENDENT_REC_3"/>
    <property type="match status" value="1"/>
</dbReference>
<dbReference type="AlphaFoldDB" id="A0AAC9I6U1"/>
<keyword evidence="6 8" id="KW-0472">Membrane</keyword>
<dbReference type="Gene3D" id="2.60.40.1120">
    <property type="entry name" value="Carboxypeptidase-like, regulatory domain"/>
    <property type="match status" value="1"/>
</dbReference>
<dbReference type="NCBIfam" id="TIGR04056">
    <property type="entry name" value="OMP_RagA_SusC"/>
    <property type="match status" value="1"/>
</dbReference>
<dbReference type="GO" id="GO:0009279">
    <property type="term" value="C:cell outer membrane"/>
    <property type="evidence" value="ECO:0007669"/>
    <property type="project" value="UniProtKB-SubCell"/>
</dbReference>
<evidence type="ECO:0000256" key="10">
    <source>
        <dbReference type="SAM" id="MobiDB-lite"/>
    </source>
</evidence>
<dbReference type="KEGG" id="fgl:EM308_15520"/>
<dbReference type="InterPro" id="IPR012910">
    <property type="entry name" value="Plug_dom"/>
</dbReference>
<keyword evidence="7 8" id="KW-0998">Cell outer membrane</keyword>
<comment type="subcellular location">
    <subcellularLocation>
        <location evidence="1 8">Cell outer membrane</location>
        <topology evidence="1 8">Multi-pass membrane protein</topology>
    </subcellularLocation>
</comment>
<evidence type="ECO:0000259" key="12">
    <source>
        <dbReference type="Pfam" id="PF07715"/>
    </source>
</evidence>
<dbReference type="PROSITE" id="PS00018">
    <property type="entry name" value="EF_HAND_1"/>
    <property type="match status" value="1"/>
</dbReference>
<evidence type="ECO:0000256" key="3">
    <source>
        <dbReference type="ARBA" id="ARBA00022452"/>
    </source>
</evidence>
<dbReference type="RefSeq" id="WP_051877927.1">
    <property type="nucleotide sequence ID" value="NZ_CP017479.1"/>
</dbReference>
<evidence type="ECO:0000256" key="1">
    <source>
        <dbReference type="ARBA" id="ARBA00004571"/>
    </source>
</evidence>
<dbReference type="Pfam" id="PF00593">
    <property type="entry name" value="TonB_dep_Rec_b-barrel"/>
    <property type="match status" value="1"/>
</dbReference>
<dbReference type="Pfam" id="PF07715">
    <property type="entry name" value="Plug"/>
    <property type="match status" value="1"/>
</dbReference>
<protein>
    <recommendedName>
        <fullName evidence="15">TonB-denpendent receptor</fullName>
    </recommendedName>
</protein>
<dbReference type="Pfam" id="PF13715">
    <property type="entry name" value="CarbopepD_reg_2"/>
    <property type="match status" value="1"/>
</dbReference>
<evidence type="ECO:0000313" key="13">
    <source>
        <dbReference type="EMBL" id="AOW10785.1"/>
    </source>
</evidence>
<comment type="similarity">
    <text evidence="8 9">Belongs to the TonB-dependent receptor family.</text>
</comment>
<dbReference type="InterPro" id="IPR037066">
    <property type="entry name" value="Plug_dom_sf"/>
</dbReference>
<feature type="domain" description="TonB-dependent receptor-like beta-barrel" evidence="11">
    <location>
        <begin position="572"/>
        <end position="894"/>
    </location>
</feature>
<dbReference type="InterPro" id="IPR023997">
    <property type="entry name" value="TonB-dep_OMP_SusC/RagA_CS"/>
</dbReference>
<evidence type="ECO:0000313" key="14">
    <source>
        <dbReference type="Proteomes" id="UP000175968"/>
    </source>
</evidence>
<accession>A0AAC9I6U1</accession>
<reference evidence="13 14" key="1">
    <citation type="submission" date="2016-10" db="EMBL/GenBank/DDBJ databases">
        <title>Flavobacterium gilvum sp. nov., isolated from stream water.</title>
        <authorList>
            <person name="Shin S.-K."/>
            <person name="Cho Y.-J."/>
            <person name="Yi H."/>
        </authorList>
    </citation>
    <scope>NUCLEOTIDE SEQUENCE [LARGE SCALE GENOMIC DNA]</scope>
    <source>
        <strain evidence="13 14">EM1308</strain>
    </source>
</reference>
<dbReference type="InterPro" id="IPR036942">
    <property type="entry name" value="Beta-barrel_TonB_sf"/>
</dbReference>
<dbReference type="Gene3D" id="2.40.170.20">
    <property type="entry name" value="TonB-dependent receptor, beta-barrel domain"/>
    <property type="match status" value="1"/>
</dbReference>
<keyword evidence="2 8" id="KW-0813">Transport</keyword>
<dbReference type="InterPro" id="IPR008969">
    <property type="entry name" value="CarboxyPept-like_regulatory"/>
</dbReference>
<evidence type="ECO:0000256" key="6">
    <source>
        <dbReference type="ARBA" id="ARBA00023136"/>
    </source>
</evidence>
<sequence>MEIKLTNTYFLSGKWLMKNIMRAFIFLFCTTLFALTPGHVLSQHVKIQVKEDKKMSVDEVFDLIMEQTDYKFFYEEGIFKGLPKVDVKKGTVEANDLLRQSLSNANIDIVIGKNNTVIIKEKPKVVTTTVQQKIVVSGRVLDQKGLPLPGANVLEKGTKNGTQTDFDGKFSISVENKNATLEISFLGFNTQDIKVNGQSSITITLQENASTLNEIVVVGYGNQKKKMLTNAVSAVSSKQIKDLPVTSPGAALAGQVAGVTVVGTNGAPGRAPVIRVRGTGSITAGNSPLYVVDGFPLPDSSTFNLISPQDIQSIEVLKDAASAAIYGSRGGNGVVIVTTKRGTKGKTKFSFNSYAGSQQALNKVSVLNTKQLIDYMKEGYANQGLPIPPAYANPAANLPDTDWQDQIFRNGMQYSYQLSASGGSDAVKYSVSGGHLSQDGIVKGTGYERFNLMANLDADLSKRIKVGVSFMPSYAINTDKDTNGSGSEATSGATGSLGGFYGVLGNALMMPSLYPVKYANGNYGQPSIDPVYSGFSPNFTNPVAIIDLYEDKTKTVTLLGNSYLEFMIIEGLKFKTTFGFMNSNLSRNIFTPSTLGRAAFNTATITNPNLNAIAAQRQVGLNQNWVSENYFTYDKTIGDHDFSVLAGYSAQQNVSTMETLTGTSGTFLSDAVHTVGGAGEIKASSFYTGNNLISMYTRLNYSYKDKYILAAAFRRDGSSRFGTNNKYANFPSVSAAWRVKQEKFMDNVDWISDLKLRASYGETGNYNIGDYAWQSYMGPGNYTFGTGNGTINYGYIPTGLSNDNLTWEKNQQTDIGLELGFLKNRIALTADLYRRTTSNLLLNKGIPAINGFGLSILDNIGSVENKGLEIGLLTRNLEGKLKWTTNFNITFNKNKVLELANHVPLFQGFLNAYKLEEGQPISRLWGYKQIGVYQNAADVANSPVWTAAPMKPGDVKFEDYNHDGKVDVNDMQDLGTAAPKYIFGFVNTFQYGNFDLNIVMRGSQGGQNMYAIDRNQFRFFGSVNPRTNVLDRWQSEQNPGNGMEPRVANSNSDTNSNSTRYLHDASFLQITNLTFGYTLPQMKSLPFDSMRFYLTSQNLAMWTKDYPGYNPEANQSNDATLGVDNGSSYPLARSIILGVNLNF</sequence>
<evidence type="ECO:0000256" key="8">
    <source>
        <dbReference type="PROSITE-ProRule" id="PRU01360"/>
    </source>
</evidence>
<evidence type="ECO:0000256" key="5">
    <source>
        <dbReference type="ARBA" id="ARBA00023077"/>
    </source>
</evidence>
<dbReference type="NCBIfam" id="TIGR04057">
    <property type="entry name" value="SusC_RagA_signa"/>
    <property type="match status" value="1"/>
</dbReference>
<evidence type="ECO:0000256" key="4">
    <source>
        <dbReference type="ARBA" id="ARBA00022692"/>
    </source>
</evidence>
<feature type="domain" description="TonB-dependent receptor plug" evidence="12">
    <location>
        <begin position="225"/>
        <end position="334"/>
    </location>
</feature>